<dbReference type="AlphaFoldDB" id="A0A0P9GH09"/>
<sequence>MTNTAQWSLCHISDADEPGDHVLVGMRHRDFDSVLFILLPDGEQSNTDWYGIPRTTGERPTRPVLLFSNGERPSDEALRRWLEEHTEEDSTEFPLPDTFCEPPSQESSSV</sequence>
<evidence type="ECO:0000313" key="3">
    <source>
        <dbReference type="Proteomes" id="UP000050482"/>
    </source>
</evidence>
<dbReference type="EMBL" id="LJCO01000107">
    <property type="protein sequence ID" value="KPV39308.1"/>
    <property type="molecule type" value="Genomic_DNA"/>
</dbReference>
<keyword evidence="3" id="KW-1185">Reference proteome</keyword>
<dbReference type="PATRIC" id="fig|471514.4.peg.2067"/>
<gene>
    <name evidence="2" type="ORF">AN477_22685</name>
</gene>
<protein>
    <submittedName>
        <fullName evidence="2">Uncharacterized protein</fullName>
    </submittedName>
</protein>
<name>A0A0P9GH09_9BACL</name>
<evidence type="ECO:0000256" key="1">
    <source>
        <dbReference type="SAM" id="MobiDB-lite"/>
    </source>
</evidence>
<reference evidence="2 3" key="1">
    <citation type="submission" date="2015-09" db="EMBL/GenBank/DDBJ databases">
        <title>Draft genome sequence of Alicyclobacillus ferrooxydans DSM 22381.</title>
        <authorList>
            <person name="Hemp J."/>
        </authorList>
    </citation>
    <scope>NUCLEOTIDE SEQUENCE [LARGE SCALE GENOMIC DNA]</scope>
    <source>
        <strain evidence="2 3">TC-34</strain>
    </source>
</reference>
<dbReference type="OrthoDB" id="9919318at2"/>
<dbReference type="Proteomes" id="UP000050482">
    <property type="component" value="Unassembled WGS sequence"/>
</dbReference>
<feature type="region of interest" description="Disordered" evidence="1">
    <location>
        <begin position="48"/>
        <end position="69"/>
    </location>
</feature>
<accession>A0A0P9GH09</accession>
<organism evidence="2 3">
    <name type="scientific">Alicyclobacillus ferrooxydans</name>
    <dbReference type="NCBI Taxonomy" id="471514"/>
    <lineage>
        <taxon>Bacteria</taxon>
        <taxon>Bacillati</taxon>
        <taxon>Bacillota</taxon>
        <taxon>Bacilli</taxon>
        <taxon>Bacillales</taxon>
        <taxon>Alicyclobacillaceae</taxon>
        <taxon>Alicyclobacillus</taxon>
    </lineage>
</organism>
<evidence type="ECO:0000313" key="2">
    <source>
        <dbReference type="EMBL" id="KPV39308.1"/>
    </source>
</evidence>
<proteinExistence type="predicted"/>
<comment type="caution">
    <text evidence="2">The sequence shown here is derived from an EMBL/GenBank/DDBJ whole genome shotgun (WGS) entry which is preliminary data.</text>
</comment>
<feature type="region of interest" description="Disordered" evidence="1">
    <location>
        <begin position="83"/>
        <end position="110"/>
    </location>
</feature>
<dbReference type="RefSeq" id="WP_054971458.1">
    <property type="nucleotide sequence ID" value="NZ_LJCO01000107.1"/>
</dbReference>